<feature type="domain" description="DUF7730" evidence="2">
    <location>
        <begin position="121"/>
        <end position="338"/>
    </location>
</feature>
<evidence type="ECO:0000259" key="2">
    <source>
        <dbReference type="Pfam" id="PF24864"/>
    </source>
</evidence>
<evidence type="ECO:0000256" key="1">
    <source>
        <dbReference type="SAM" id="Phobius"/>
    </source>
</evidence>
<dbReference type="Proteomes" id="UP001276659">
    <property type="component" value="Unassembled WGS sequence"/>
</dbReference>
<sequence length="363" mass="41850">MGARWEIWKDAVEWIVLCPFVVCCFGTVCVCNLCRGRWRRPFAIELCGTSRQNERERAEQRAREEVHRKNAPRPLPETRKRALTAPLPLTEEVSCSGEISNPKNWLSKVQSKVDGMQRTFDQSKSSLFSKLPPEVRRLIYTEVFVGNLPIVHIVRKYRRLGHLHCINKCTTRLIRLEDSCWGISDLTGDWIPGPTKAKTDGGMIPLLLACRRIYSEAIDLLYESNRFSFISSDILIHLSLTILPQRFNVIRKVHLTWQLWPAFLGCRFDLAEWDKACDVMASMRGLRFLQIDLDAGGLENMGNTINAERERGLLEPLMAVTMVKDFCVTLWWVPFRDQEESLMEGTPFRLIRRGDAVLWPSAQ</sequence>
<dbReference type="EMBL" id="JASNWA010000003">
    <property type="protein sequence ID" value="KAK3178546.1"/>
    <property type="molecule type" value="Genomic_DNA"/>
</dbReference>
<protein>
    <recommendedName>
        <fullName evidence="2">DUF7730 domain-containing protein</fullName>
    </recommendedName>
</protein>
<proteinExistence type="predicted"/>
<organism evidence="3 4">
    <name type="scientific">Lepraria neglecta</name>
    <dbReference type="NCBI Taxonomy" id="209136"/>
    <lineage>
        <taxon>Eukaryota</taxon>
        <taxon>Fungi</taxon>
        <taxon>Dikarya</taxon>
        <taxon>Ascomycota</taxon>
        <taxon>Pezizomycotina</taxon>
        <taxon>Lecanoromycetes</taxon>
        <taxon>OSLEUM clade</taxon>
        <taxon>Lecanoromycetidae</taxon>
        <taxon>Lecanorales</taxon>
        <taxon>Lecanorineae</taxon>
        <taxon>Stereocaulaceae</taxon>
        <taxon>Lepraria</taxon>
    </lineage>
</organism>
<comment type="caution">
    <text evidence="3">The sequence shown here is derived from an EMBL/GenBank/DDBJ whole genome shotgun (WGS) entry which is preliminary data.</text>
</comment>
<reference evidence="3" key="1">
    <citation type="submission" date="2022-11" db="EMBL/GenBank/DDBJ databases">
        <title>Chromosomal genome sequence assembly and mating type (MAT) locus characterization of the leprose asexual lichenized fungus Lepraria neglecta (Nyl.) Erichsen.</title>
        <authorList>
            <person name="Allen J.L."/>
            <person name="Pfeffer B."/>
        </authorList>
    </citation>
    <scope>NUCLEOTIDE SEQUENCE</scope>
    <source>
        <strain evidence="3">Allen 5258</strain>
    </source>
</reference>
<keyword evidence="1" id="KW-0472">Membrane</keyword>
<name>A0AAD9ZG78_9LECA</name>
<dbReference type="AlphaFoldDB" id="A0AAD9ZG78"/>
<accession>A0AAD9ZG78</accession>
<dbReference type="PANTHER" id="PTHR38790:SF9">
    <property type="entry name" value="F-BOX DOMAIN-CONTAINING PROTEIN"/>
    <property type="match status" value="1"/>
</dbReference>
<dbReference type="InterPro" id="IPR056632">
    <property type="entry name" value="DUF7730"/>
</dbReference>
<gene>
    <name evidence="3" type="ORF">OEA41_000683</name>
</gene>
<keyword evidence="1" id="KW-1133">Transmembrane helix</keyword>
<evidence type="ECO:0000313" key="3">
    <source>
        <dbReference type="EMBL" id="KAK3178546.1"/>
    </source>
</evidence>
<dbReference type="Pfam" id="PF24864">
    <property type="entry name" value="DUF7730"/>
    <property type="match status" value="1"/>
</dbReference>
<keyword evidence="4" id="KW-1185">Reference proteome</keyword>
<keyword evidence="1" id="KW-0812">Transmembrane</keyword>
<feature type="transmembrane region" description="Helical" evidence="1">
    <location>
        <begin position="14"/>
        <end position="34"/>
    </location>
</feature>
<dbReference type="PANTHER" id="PTHR38790">
    <property type="entry name" value="2EXR DOMAIN-CONTAINING PROTEIN-RELATED"/>
    <property type="match status" value="1"/>
</dbReference>
<evidence type="ECO:0000313" key="4">
    <source>
        <dbReference type="Proteomes" id="UP001276659"/>
    </source>
</evidence>